<keyword evidence="2" id="KW-1185">Reference proteome</keyword>
<evidence type="ECO:0000313" key="1">
    <source>
        <dbReference type="EMBL" id="MBC8559432.1"/>
    </source>
</evidence>
<dbReference type="RefSeq" id="WP_249294325.1">
    <property type="nucleotide sequence ID" value="NZ_JACRSV010000001.1"/>
</dbReference>
<dbReference type="EMBL" id="JACRSV010000001">
    <property type="protein sequence ID" value="MBC8559432.1"/>
    <property type="molecule type" value="Genomic_DNA"/>
</dbReference>
<dbReference type="AlphaFoldDB" id="A0A926E391"/>
<dbReference type="CDD" id="cd07067">
    <property type="entry name" value="HP_PGM_like"/>
    <property type="match status" value="1"/>
</dbReference>
<organism evidence="1 2">
    <name type="scientific">Fumia xinanensis</name>
    <dbReference type="NCBI Taxonomy" id="2763659"/>
    <lineage>
        <taxon>Bacteria</taxon>
        <taxon>Bacillati</taxon>
        <taxon>Bacillota</taxon>
        <taxon>Clostridia</taxon>
        <taxon>Eubacteriales</taxon>
        <taxon>Oscillospiraceae</taxon>
        <taxon>Fumia</taxon>
    </lineage>
</organism>
<name>A0A926E391_9FIRM</name>
<dbReference type="Proteomes" id="UP000610760">
    <property type="component" value="Unassembled WGS sequence"/>
</dbReference>
<dbReference type="InterPro" id="IPR050275">
    <property type="entry name" value="PGM_Phosphatase"/>
</dbReference>
<proteinExistence type="predicted"/>
<dbReference type="PANTHER" id="PTHR48100">
    <property type="entry name" value="BROAD-SPECIFICITY PHOSPHATASE YOR283W-RELATED"/>
    <property type="match status" value="1"/>
</dbReference>
<dbReference type="InterPro" id="IPR013078">
    <property type="entry name" value="His_Pase_superF_clade-1"/>
</dbReference>
<sequence>MILTFLRHGKTAGNLTQRYIGVTDEPLCPEGRAELLQREPLTAPSALYASPMRRCVETAAILFPGVEPRFVPDFRECDFGDFEGKNYAELNGSPAYQRFIDTMGMEIPNGEPGDAFRKRCCRGFLEVVTELDKSSVPDAVIVCHGGTIMAVMERFERRKMGFYGYQAKNGHGYQAQWDECRKVLSILEEI</sequence>
<comment type="caution">
    <text evidence="1">The sequence shown here is derived from an EMBL/GenBank/DDBJ whole genome shotgun (WGS) entry which is preliminary data.</text>
</comment>
<accession>A0A926E391</accession>
<dbReference type="Pfam" id="PF00300">
    <property type="entry name" value="His_Phos_1"/>
    <property type="match status" value="1"/>
</dbReference>
<dbReference type="SUPFAM" id="SSF53254">
    <property type="entry name" value="Phosphoglycerate mutase-like"/>
    <property type="match status" value="1"/>
</dbReference>
<dbReference type="PANTHER" id="PTHR48100:SF1">
    <property type="entry name" value="HISTIDINE PHOSPHATASE FAMILY PROTEIN-RELATED"/>
    <property type="match status" value="1"/>
</dbReference>
<protein>
    <submittedName>
        <fullName evidence="1">Histidine phosphatase family protein</fullName>
    </submittedName>
</protein>
<dbReference type="InterPro" id="IPR029033">
    <property type="entry name" value="His_PPase_superfam"/>
</dbReference>
<dbReference type="SMART" id="SM00855">
    <property type="entry name" value="PGAM"/>
    <property type="match status" value="1"/>
</dbReference>
<dbReference type="Gene3D" id="3.40.50.1240">
    <property type="entry name" value="Phosphoglycerate mutase-like"/>
    <property type="match status" value="1"/>
</dbReference>
<evidence type="ECO:0000313" key="2">
    <source>
        <dbReference type="Proteomes" id="UP000610760"/>
    </source>
</evidence>
<reference evidence="1" key="1">
    <citation type="submission" date="2020-08" db="EMBL/GenBank/DDBJ databases">
        <title>Genome public.</title>
        <authorList>
            <person name="Liu C."/>
            <person name="Sun Q."/>
        </authorList>
    </citation>
    <scope>NUCLEOTIDE SEQUENCE</scope>
    <source>
        <strain evidence="1">NSJ-33</strain>
    </source>
</reference>
<dbReference type="GO" id="GO:0005737">
    <property type="term" value="C:cytoplasm"/>
    <property type="evidence" value="ECO:0007669"/>
    <property type="project" value="TreeGrafter"/>
</dbReference>
<gene>
    <name evidence="1" type="ORF">H8710_05030</name>
</gene>
<dbReference type="GO" id="GO:0016791">
    <property type="term" value="F:phosphatase activity"/>
    <property type="evidence" value="ECO:0007669"/>
    <property type="project" value="TreeGrafter"/>
</dbReference>